<dbReference type="RefSeq" id="WP_285334551.1">
    <property type="nucleotide sequence ID" value="NZ_JASKZL010000007.1"/>
</dbReference>
<sequence length="324" mass="37924">MKEATNSYKSLDTILPYFNINKEDYWHVDYKILNFEPINYYWDLSRKYLDFAGEFDESGIPLYLGADGNKYHSVIFLGHFALGAFQEYVNSNSESSKKDFLRICDWLIDNIENSALHYGIWLNKYPMALFKLENSWSSGLAQAKGISCLVRAFHLTKQKKYLSTAIMASKMFSVARDEGGLLVEVDGMYVIEEYTTTQASCVLNGHIFAIWSIYDILLFEEFVESKEVERLKGLYEILIESLASNLERWDNGFWSKYDIWSEHNNISSLFYHDLHIKQLVIMWKMTGKAQFIERANKWSSQRGRFSNRMIALFSKVTFRLRGRL</sequence>
<dbReference type="AlphaFoldDB" id="A0A5P4S789"/>
<dbReference type="Pfam" id="PF06662">
    <property type="entry name" value="C5-epim_C"/>
    <property type="match status" value="1"/>
</dbReference>
<dbReference type="InterPro" id="IPR010598">
    <property type="entry name" value="C5-epim_C"/>
</dbReference>
<dbReference type="PANTHER" id="PTHR13174">
    <property type="entry name" value="D-GLUCURONYL C5-EPIMERASE"/>
    <property type="match status" value="1"/>
</dbReference>
<dbReference type="GO" id="GO:0047464">
    <property type="term" value="F:heparosan-N-sulfate-glucuronate 5-epimerase activity"/>
    <property type="evidence" value="ECO:0007669"/>
    <property type="project" value="InterPro"/>
</dbReference>
<dbReference type="EMBL" id="MK482091">
    <property type="protein sequence ID" value="QFC18256.1"/>
    <property type="molecule type" value="Genomic_DNA"/>
</dbReference>
<dbReference type="GO" id="GO:0015012">
    <property type="term" value="P:heparan sulfate proteoglycan biosynthetic process"/>
    <property type="evidence" value="ECO:0007669"/>
    <property type="project" value="InterPro"/>
</dbReference>
<name>A0A5P4S789_VIBPH</name>
<organism evidence="2">
    <name type="scientific">Vibrio parahaemolyticus</name>
    <dbReference type="NCBI Taxonomy" id="670"/>
    <lineage>
        <taxon>Bacteria</taxon>
        <taxon>Pseudomonadati</taxon>
        <taxon>Pseudomonadota</taxon>
        <taxon>Gammaproteobacteria</taxon>
        <taxon>Vibrionales</taxon>
        <taxon>Vibrionaceae</taxon>
        <taxon>Vibrio</taxon>
    </lineage>
</organism>
<evidence type="ECO:0000259" key="1">
    <source>
        <dbReference type="Pfam" id="PF06662"/>
    </source>
</evidence>
<dbReference type="PANTHER" id="PTHR13174:SF3">
    <property type="entry name" value="D-GLUCURONYL C5-EPIMERASE"/>
    <property type="match status" value="1"/>
</dbReference>
<feature type="domain" description="D-glucuronyl C5-epimerase C-terminal" evidence="1">
    <location>
        <begin position="128"/>
        <end position="300"/>
    </location>
</feature>
<proteinExistence type="predicted"/>
<dbReference type="InterPro" id="IPR039721">
    <property type="entry name" value="C5-epimerase"/>
</dbReference>
<gene>
    <name evidence="2" type="primary">gae</name>
</gene>
<accession>A0A5P4S789</accession>
<protein>
    <submittedName>
        <fullName evidence="2">D-glucuronyl C5-epimerase</fullName>
    </submittedName>
</protein>
<reference evidence="2" key="1">
    <citation type="journal article" date="2019" name="Int. J. Food Microbiol.">
        <title>Developing a novel molecular serotyping system based on capsular polysaccharide synthesis gene clusters of Vibrio parahaemolyticus.</title>
        <authorList>
            <person name="Pang Y."/>
            <person name="Guo X."/>
            <person name="Tian X."/>
            <person name="Liu F."/>
            <person name="Wang L."/>
            <person name="Wu J."/>
            <person name="Zhang S."/>
            <person name="Li S."/>
            <person name="Liu B."/>
        </authorList>
    </citation>
    <scope>NUCLEOTIDE SEQUENCE</scope>
    <source>
        <strain evidence="2">G3588</strain>
    </source>
</reference>
<evidence type="ECO:0000313" key="2">
    <source>
        <dbReference type="EMBL" id="QFC18256.1"/>
    </source>
</evidence>